<dbReference type="EMBL" id="JAKMXF010000121">
    <property type="protein sequence ID" value="KAI6657196.1"/>
    <property type="molecule type" value="Genomic_DNA"/>
</dbReference>
<sequence length="228" mass="26313">MTAIESIKAGQKIQKKTYDSIVKHNRSEFVEGDEVLVHNIKKAKRLPGTKDARKYLGSYTIEKVKPSHLVARKDPDNKTTKLPIHLSRKYHSRMNEKRQVRTKTGISKKSKRSRKFPSSDSLDDILNLDTIEETFETPQQHSIYENIDSELPQLKPRILSALVNNIYLTQLHEKLATKAASLTSLNLLYSYHPPNELNFEIREKLAVSAGNWYTEYRSSYLTEIPEET</sequence>
<evidence type="ECO:0000313" key="3">
    <source>
        <dbReference type="Proteomes" id="UP001165289"/>
    </source>
</evidence>
<keyword evidence="3" id="KW-1185">Reference proteome</keyword>
<reference evidence="1 3" key="2">
    <citation type="journal article" date="2023" name="BMC Biol.">
        <title>The compact genome of the sponge Oopsacas minuta (Hexactinellida) is lacking key metazoan core genes.</title>
        <authorList>
            <person name="Santini S."/>
            <person name="Schenkelaars Q."/>
            <person name="Jourda C."/>
            <person name="Duchesne M."/>
            <person name="Belahbib H."/>
            <person name="Rocher C."/>
            <person name="Selva M."/>
            <person name="Riesgo A."/>
            <person name="Vervoort M."/>
            <person name="Leys S.P."/>
            <person name="Kodjabachian L."/>
            <person name="Le Bivic A."/>
            <person name="Borchiellini C."/>
            <person name="Claverie J.M."/>
            <person name="Renard E."/>
        </authorList>
    </citation>
    <scope>NUCLEOTIDE SEQUENCE [LARGE SCALE GENOMIC DNA]</scope>
    <source>
        <strain evidence="1">SPO-2</strain>
    </source>
</reference>
<accession>A0AAV7JL14</accession>
<evidence type="ECO:0000313" key="1">
    <source>
        <dbReference type="EMBL" id="KAI6649590.1"/>
    </source>
</evidence>
<organism evidence="1 3">
    <name type="scientific">Oopsacas minuta</name>
    <dbReference type="NCBI Taxonomy" id="111878"/>
    <lineage>
        <taxon>Eukaryota</taxon>
        <taxon>Metazoa</taxon>
        <taxon>Porifera</taxon>
        <taxon>Hexactinellida</taxon>
        <taxon>Hexasterophora</taxon>
        <taxon>Lyssacinosida</taxon>
        <taxon>Leucopsacidae</taxon>
        <taxon>Oopsacas</taxon>
    </lineage>
</organism>
<evidence type="ECO:0000313" key="2">
    <source>
        <dbReference type="EMBL" id="KAI6657196.1"/>
    </source>
</evidence>
<dbReference type="AlphaFoldDB" id="A0AAV7JL14"/>
<proteinExistence type="predicted"/>
<dbReference type="Proteomes" id="UP001165289">
    <property type="component" value="Unassembled WGS sequence"/>
</dbReference>
<name>A0AAV7JL14_9METZ</name>
<comment type="caution">
    <text evidence="1">The sequence shown here is derived from an EMBL/GenBank/DDBJ whole genome shotgun (WGS) entry which is preliminary data.</text>
</comment>
<gene>
    <name evidence="2" type="ORF">LOD99_11197</name>
    <name evidence="1" type="ORF">LOD99_6756</name>
</gene>
<reference evidence="1" key="1">
    <citation type="submission" date="2022-02" db="EMBL/GenBank/DDBJ databases">
        <authorList>
            <person name="Santini S."/>
            <person name="Jourda C."/>
            <person name="Belahbib H."/>
            <person name="Rocher C."/>
            <person name="Selva M."/>
            <person name="Borchiellini C."/>
            <person name="Renard E."/>
        </authorList>
    </citation>
    <scope>NUCLEOTIDE SEQUENCE</scope>
    <source>
        <strain evidence="1">SPO-2</strain>
    </source>
</reference>
<dbReference type="EMBL" id="JAKMXF010000320">
    <property type="protein sequence ID" value="KAI6649590.1"/>
    <property type="molecule type" value="Genomic_DNA"/>
</dbReference>
<protein>
    <submittedName>
        <fullName evidence="1">Uncharacterized protein</fullName>
    </submittedName>
</protein>